<dbReference type="RefSeq" id="WP_344613383.1">
    <property type="nucleotide sequence ID" value="NZ_BAAARV010000025.1"/>
</dbReference>
<accession>A0ABN3G9L3</accession>
<feature type="compositionally biased region" description="Low complexity" evidence="1">
    <location>
        <begin position="205"/>
        <end position="214"/>
    </location>
</feature>
<comment type="caution">
    <text evidence="2">The sequence shown here is derived from an EMBL/GenBank/DDBJ whole genome shotgun (WGS) entry which is preliminary data.</text>
</comment>
<sequence length="321" mass="33747">MELLVACVFAYWLFKHGPQLVAEAIAELEFARRGEMSPLAEARLKRLLDAGIDPAAGGPMRQYVGNAWRDLWLDLEHDRRQRRAARRVAEAAGKQTAGLFDRIRDHIDAAVTERANRWRERPESPPATPGPTMPDAAGRATAAAGAADPDNDPPLIHEPDPTHQPQTDTADTAQPGSGNPDPAATTAGPEPIRVPSTVGEPIRDTTPTPTAAPASEGEPMTAVVHVTGVVSGAAEARAIQRDIDNATAAYVAAIAAARRRIQHLGEATVGEVQQAVHSRVVAALASTAEAAAAAEAAAKGCASEVGPQLLGVARQFDRLNS</sequence>
<proteinExistence type="predicted"/>
<reference evidence="2 3" key="1">
    <citation type="journal article" date="2019" name="Int. J. Syst. Evol. Microbiol.">
        <title>The Global Catalogue of Microorganisms (GCM) 10K type strain sequencing project: providing services to taxonomists for standard genome sequencing and annotation.</title>
        <authorList>
            <consortium name="The Broad Institute Genomics Platform"/>
            <consortium name="The Broad Institute Genome Sequencing Center for Infectious Disease"/>
            <person name="Wu L."/>
            <person name="Ma J."/>
        </authorList>
    </citation>
    <scope>NUCLEOTIDE SEQUENCE [LARGE SCALE GENOMIC DNA]</scope>
    <source>
        <strain evidence="2 3">JCM 3272</strain>
    </source>
</reference>
<feature type="compositionally biased region" description="Basic and acidic residues" evidence="1">
    <location>
        <begin position="114"/>
        <end position="123"/>
    </location>
</feature>
<keyword evidence="3" id="KW-1185">Reference proteome</keyword>
<dbReference type="EMBL" id="BAAARV010000025">
    <property type="protein sequence ID" value="GAA2347073.1"/>
    <property type="molecule type" value="Genomic_DNA"/>
</dbReference>
<evidence type="ECO:0000256" key="1">
    <source>
        <dbReference type="SAM" id="MobiDB-lite"/>
    </source>
</evidence>
<feature type="compositionally biased region" description="Low complexity" evidence="1">
    <location>
        <begin position="134"/>
        <end position="148"/>
    </location>
</feature>
<protein>
    <submittedName>
        <fullName evidence="2">Uncharacterized protein</fullName>
    </submittedName>
</protein>
<gene>
    <name evidence="2" type="ORF">GCM10010170_034330</name>
</gene>
<feature type="region of interest" description="Disordered" evidence="1">
    <location>
        <begin position="113"/>
        <end position="218"/>
    </location>
</feature>
<evidence type="ECO:0000313" key="3">
    <source>
        <dbReference type="Proteomes" id="UP001501444"/>
    </source>
</evidence>
<evidence type="ECO:0000313" key="2">
    <source>
        <dbReference type="EMBL" id="GAA2347073.1"/>
    </source>
</evidence>
<name>A0ABN3G9L3_9ACTN</name>
<organism evidence="2 3">
    <name type="scientific">Dactylosporangium salmoneum</name>
    <dbReference type="NCBI Taxonomy" id="53361"/>
    <lineage>
        <taxon>Bacteria</taxon>
        <taxon>Bacillati</taxon>
        <taxon>Actinomycetota</taxon>
        <taxon>Actinomycetes</taxon>
        <taxon>Micromonosporales</taxon>
        <taxon>Micromonosporaceae</taxon>
        <taxon>Dactylosporangium</taxon>
    </lineage>
</organism>
<feature type="compositionally biased region" description="Polar residues" evidence="1">
    <location>
        <begin position="163"/>
        <end position="177"/>
    </location>
</feature>
<dbReference type="Proteomes" id="UP001501444">
    <property type="component" value="Unassembled WGS sequence"/>
</dbReference>